<gene>
    <name evidence="2" type="ORF">Sya03_16270</name>
</gene>
<protein>
    <submittedName>
        <fullName evidence="2">Uncharacterized protein</fullName>
    </submittedName>
</protein>
<proteinExistence type="predicted"/>
<organism evidence="2 3">
    <name type="scientific">Spirilliplanes yamanashiensis</name>
    <dbReference type="NCBI Taxonomy" id="42233"/>
    <lineage>
        <taxon>Bacteria</taxon>
        <taxon>Bacillati</taxon>
        <taxon>Actinomycetota</taxon>
        <taxon>Actinomycetes</taxon>
        <taxon>Micromonosporales</taxon>
        <taxon>Micromonosporaceae</taxon>
        <taxon>Spirilliplanes</taxon>
    </lineage>
</organism>
<evidence type="ECO:0000313" key="3">
    <source>
        <dbReference type="Proteomes" id="UP000652013"/>
    </source>
</evidence>
<accession>A0A8J3Y6M2</accession>
<dbReference type="Proteomes" id="UP000652013">
    <property type="component" value="Unassembled WGS sequence"/>
</dbReference>
<feature type="compositionally biased region" description="Polar residues" evidence="1">
    <location>
        <begin position="1"/>
        <end position="12"/>
    </location>
</feature>
<sequence>MGTVALTTQCRSPSPPPSTADETVINGLSGRQTSTGTARPPSARVVSCGSTAPTLETVLGPRAGRDRLIKTYRGARPIPARVRLD</sequence>
<dbReference type="EMBL" id="BOOY01000008">
    <property type="protein sequence ID" value="GIJ02275.1"/>
    <property type="molecule type" value="Genomic_DNA"/>
</dbReference>
<evidence type="ECO:0000256" key="1">
    <source>
        <dbReference type="SAM" id="MobiDB-lite"/>
    </source>
</evidence>
<comment type="caution">
    <text evidence="2">The sequence shown here is derived from an EMBL/GenBank/DDBJ whole genome shotgun (WGS) entry which is preliminary data.</text>
</comment>
<keyword evidence="3" id="KW-1185">Reference proteome</keyword>
<dbReference type="AlphaFoldDB" id="A0A8J3Y6M2"/>
<reference evidence="2" key="1">
    <citation type="submission" date="2021-01" db="EMBL/GenBank/DDBJ databases">
        <title>Whole genome shotgun sequence of Spirilliplanes yamanashiensis NBRC 15828.</title>
        <authorList>
            <person name="Komaki H."/>
            <person name="Tamura T."/>
        </authorList>
    </citation>
    <scope>NUCLEOTIDE SEQUENCE</scope>
    <source>
        <strain evidence="2">NBRC 15828</strain>
    </source>
</reference>
<feature type="region of interest" description="Disordered" evidence="1">
    <location>
        <begin position="1"/>
        <end position="48"/>
    </location>
</feature>
<name>A0A8J3Y6M2_9ACTN</name>
<evidence type="ECO:0000313" key="2">
    <source>
        <dbReference type="EMBL" id="GIJ02275.1"/>
    </source>
</evidence>